<feature type="transmembrane region" description="Helical" evidence="1">
    <location>
        <begin position="167"/>
        <end position="185"/>
    </location>
</feature>
<dbReference type="InterPro" id="IPR050623">
    <property type="entry name" value="Glucan_succinyl_AcylTrfase"/>
</dbReference>
<organism evidence="3 4">
    <name type="scientific">Myceligenerans salitolerans</name>
    <dbReference type="NCBI Taxonomy" id="1230528"/>
    <lineage>
        <taxon>Bacteria</taxon>
        <taxon>Bacillati</taxon>
        <taxon>Actinomycetota</taxon>
        <taxon>Actinomycetes</taxon>
        <taxon>Micrococcales</taxon>
        <taxon>Promicromonosporaceae</taxon>
        <taxon>Myceligenerans</taxon>
    </lineage>
</organism>
<evidence type="ECO:0000313" key="3">
    <source>
        <dbReference type="EMBL" id="MBO0607986.1"/>
    </source>
</evidence>
<dbReference type="InterPro" id="IPR002656">
    <property type="entry name" value="Acyl_transf_3_dom"/>
</dbReference>
<feature type="transmembrane region" description="Helical" evidence="1">
    <location>
        <begin position="42"/>
        <end position="66"/>
    </location>
</feature>
<dbReference type="PANTHER" id="PTHR36927">
    <property type="entry name" value="BLR4337 PROTEIN"/>
    <property type="match status" value="1"/>
</dbReference>
<dbReference type="Proteomes" id="UP000664617">
    <property type="component" value="Unassembled WGS sequence"/>
</dbReference>
<evidence type="ECO:0000313" key="4">
    <source>
        <dbReference type="Proteomes" id="UP000664617"/>
    </source>
</evidence>
<dbReference type="EMBL" id="JAFMPK010000019">
    <property type="protein sequence ID" value="MBO0607986.1"/>
    <property type="molecule type" value="Genomic_DNA"/>
</dbReference>
<keyword evidence="1" id="KW-1133">Transmembrane helix</keyword>
<proteinExistence type="predicted"/>
<feature type="transmembrane region" description="Helical" evidence="1">
    <location>
        <begin position="205"/>
        <end position="224"/>
    </location>
</feature>
<gene>
    <name evidence="3" type="ORF">J0911_02965</name>
</gene>
<feature type="transmembrane region" description="Helical" evidence="1">
    <location>
        <begin position="341"/>
        <end position="359"/>
    </location>
</feature>
<keyword evidence="1" id="KW-0472">Membrane</keyword>
<feature type="transmembrane region" description="Helical" evidence="1">
    <location>
        <begin position="86"/>
        <end position="104"/>
    </location>
</feature>
<keyword evidence="3" id="KW-0808">Transferase</keyword>
<feature type="transmembrane region" description="Helical" evidence="1">
    <location>
        <begin position="300"/>
        <end position="321"/>
    </location>
</feature>
<dbReference type="Pfam" id="PF01757">
    <property type="entry name" value="Acyl_transf_3"/>
    <property type="match status" value="1"/>
</dbReference>
<feature type="transmembrane region" description="Helical" evidence="1">
    <location>
        <begin position="365"/>
        <end position="387"/>
    </location>
</feature>
<protein>
    <submittedName>
        <fullName evidence="3">Acyltransferase</fullName>
    </submittedName>
</protein>
<accession>A0ABS3I4Q0</accession>
<feature type="transmembrane region" description="Helical" evidence="1">
    <location>
        <begin position="244"/>
        <end position="261"/>
    </location>
</feature>
<feature type="transmembrane region" description="Helical" evidence="1">
    <location>
        <begin position="268"/>
        <end position="288"/>
    </location>
</feature>
<sequence>MTTPPDQVPPVRTAATSISVADARSAAAPSAPRLAWIDNLRIWLTALVVLHHAAFTYAPFPAWPYWEPDHGLGGSLLLLFGVFNQMWFMSAFFLVSGLFVPGSYERKGTRRFVVDRLWRLGLPLLLVVVALRPLVDGQRYQAAQDAAAAAGTELSPVTFYLQTARPIWMWFVEVLLVICVAYAVWRTLRTRPVAAVPRAAAPTAWTLLALGAGLTGVTYLWRIVVPTGAGWPVLGLPTPDHLPLYVAFFVLGTLALRRGWLDLLTPRAGWIGAGAATVGALVQLAVIADPAAAGGGTWQSLVVAAGLVPTAIGTTVAALALFRSRFARQGRLLRFLSTHTYAVYVVHGLVLVGVGRMLAPVDAPVLAKFVLLAAAALPMCWAVAWGVRSIPGARRVF</sequence>
<comment type="caution">
    <text evidence="3">The sequence shown here is derived from an EMBL/GenBank/DDBJ whole genome shotgun (WGS) entry which is preliminary data.</text>
</comment>
<keyword evidence="1" id="KW-0812">Transmembrane</keyword>
<reference evidence="3 4" key="1">
    <citation type="submission" date="2021-03" db="EMBL/GenBank/DDBJ databases">
        <authorList>
            <person name="Xin L."/>
        </authorList>
    </citation>
    <scope>NUCLEOTIDE SEQUENCE [LARGE SCALE GENOMIC DNA]</scope>
    <source>
        <strain evidence="3 4">XHU 5031</strain>
    </source>
</reference>
<feature type="transmembrane region" description="Helical" evidence="1">
    <location>
        <begin position="116"/>
        <end position="135"/>
    </location>
</feature>
<evidence type="ECO:0000259" key="2">
    <source>
        <dbReference type="Pfam" id="PF01757"/>
    </source>
</evidence>
<reference evidence="4" key="2">
    <citation type="submission" date="2023-07" db="EMBL/GenBank/DDBJ databases">
        <title>Myceligenerans salitolerans sp. nov., a halotolerant actinomycete isolated from a salt lake in Xinjiang, China.</title>
        <authorList>
            <person name="Guan T."/>
        </authorList>
    </citation>
    <scope>NUCLEOTIDE SEQUENCE [LARGE SCALE GENOMIC DNA]</scope>
    <source>
        <strain evidence="4">XHU 5031</strain>
    </source>
</reference>
<keyword evidence="4" id="KW-1185">Reference proteome</keyword>
<keyword evidence="3" id="KW-0012">Acyltransferase</keyword>
<dbReference type="RefSeq" id="WP_207273960.1">
    <property type="nucleotide sequence ID" value="NZ_JAFMPK010000019.1"/>
</dbReference>
<dbReference type="GO" id="GO:0016746">
    <property type="term" value="F:acyltransferase activity"/>
    <property type="evidence" value="ECO:0007669"/>
    <property type="project" value="UniProtKB-KW"/>
</dbReference>
<feature type="domain" description="Acyltransferase 3" evidence="2">
    <location>
        <begin position="35"/>
        <end position="385"/>
    </location>
</feature>
<evidence type="ECO:0000256" key="1">
    <source>
        <dbReference type="SAM" id="Phobius"/>
    </source>
</evidence>
<name>A0ABS3I4Q0_9MICO</name>